<sequence length="239" mass="27831">MNAATIINVPEYHKRLNKIIIMVKFVKDTVDQWVEKGLLSENEAKSLHVAEDTAAFICGRTKTANFVSFRLLVSTLPDKQFETIVQSYNFIRYVFDMNGVVDKVDDVKDINEETREYNQNCLEYFNFMFPNVAIRLVIVQENYVNVLLKLCPRRFSYSIKICDILRSPKHSFVVTTNDCECVWQDDNVDDDDDERQCKLAIYKLWVYKDLLNFDNSSSVDIVRVSCACLSSCHRSQNEE</sequence>
<keyword evidence="2" id="KW-1185">Reference proteome</keyword>
<reference evidence="1 2" key="1">
    <citation type="journal article" date="2016" name="Sci. Rep.">
        <title>Genome sequence of Perigonia lusca single nucleopolyhedrovirus: insights into the evolution of a nucleotide metabolism enzyme in the family Baculoviridae.</title>
        <authorList>
            <person name="Ardisson-Araujo D.M."/>
            <person name="Lima R.N."/>
            <person name="Melo F.L."/>
            <person name="Clem R.J."/>
            <person name="Huang N."/>
            <person name="Bao S.N."/>
            <person name="Sosa-Gomez D.R."/>
            <person name="Ribeiro B.M."/>
        </authorList>
    </citation>
    <scope>NUCLEOTIDE SEQUENCE [LARGE SCALE GENOMIC DNA]</scope>
</reference>
<organism evidence="1 2">
    <name type="scientific">Perigonia lusca single nucleopolyhedrovirus</name>
    <dbReference type="NCBI Taxonomy" id="1675865"/>
    <lineage>
        <taxon>Viruses</taxon>
        <taxon>Viruses incertae sedis</taxon>
        <taxon>Naldaviricetes</taxon>
        <taxon>Lefavirales</taxon>
        <taxon>Baculoviridae</taxon>
        <taxon>Alphabaculovirus</taxon>
        <taxon>Alphabaculovirus peluscae</taxon>
        <taxon>Perigonia lusca nucleopolyhedrovirus</taxon>
    </lineage>
</organism>
<evidence type="ECO:0000313" key="1">
    <source>
        <dbReference type="EMBL" id="AKN80568.1"/>
    </source>
</evidence>
<dbReference type="KEGG" id="vg:26039998"/>
<name>A0A0M3WND6_9ABAC</name>
<accession>A0A0M3WND6</accession>
<dbReference type="EMBL" id="KM596836">
    <property type="protein sequence ID" value="AKN80568.1"/>
    <property type="molecule type" value="Genomic_DNA"/>
</dbReference>
<dbReference type="GeneID" id="26039998"/>
<proteinExistence type="predicted"/>
<gene>
    <name evidence="1" type="primary">lef-12</name>
</gene>
<dbReference type="RefSeq" id="YP_009165636.1">
    <property type="nucleotide sequence ID" value="NC_027923.1"/>
</dbReference>
<protein>
    <submittedName>
        <fullName evidence="1">Late expression factor 12</fullName>
    </submittedName>
</protein>
<dbReference type="InterPro" id="IPR009365">
    <property type="entry name" value="Nucleo_LEF-12"/>
</dbReference>
<dbReference type="Pfam" id="PF06256">
    <property type="entry name" value="Nucleo_LEF-12"/>
    <property type="match status" value="1"/>
</dbReference>
<dbReference type="OrthoDB" id="11297at10239"/>
<evidence type="ECO:0000313" key="2">
    <source>
        <dbReference type="Proteomes" id="UP000204667"/>
    </source>
</evidence>
<dbReference type="Proteomes" id="UP000204667">
    <property type="component" value="Segment"/>
</dbReference>